<keyword evidence="1" id="KW-0472">Membrane</keyword>
<dbReference type="Proteomes" id="UP000006683">
    <property type="component" value="Chromosome"/>
</dbReference>
<keyword evidence="1" id="KW-0812">Transmembrane</keyword>
<dbReference type="STRING" id="550540.Fbal_2441"/>
<dbReference type="EMBL" id="CP002209">
    <property type="protein sequence ID" value="ADN76643.1"/>
    <property type="molecule type" value="Genomic_DNA"/>
</dbReference>
<evidence type="ECO:0000256" key="1">
    <source>
        <dbReference type="SAM" id="Phobius"/>
    </source>
</evidence>
<evidence type="ECO:0000313" key="3">
    <source>
        <dbReference type="Proteomes" id="UP000006683"/>
    </source>
</evidence>
<feature type="transmembrane region" description="Helical" evidence="1">
    <location>
        <begin position="6"/>
        <end position="30"/>
    </location>
</feature>
<keyword evidence="1" id="KW-1133">Transmembrane helix</keyword>
<organism evidence="2 3">
    <name type="scientific">Ferrimonas balearica (strain DSM 9799 / CCM 4581 / KCTC 23876 / PAT)</name>
    <dbReference type="NCBI Taxonomy" id="550540"/>
    <lineage>
        <taxon>Bacteria</taxon>
        <taxon>Pseudomonadati</taxon>
        <taxon>Pseudomonadota</taxon>
        <taxon>Gammaproteobacteria</taxon>
        <taxon>Alteromonadales</taxon>
        <taxon>Ferrimonadaceae</taxon>
        <taxon>Ferrimonas</taxon>
    </lineage>
</organism>
<feature type="transmembrane region" description="Helical" evidence="1">
    <location>
        <begin position="80"/>
        <end position="97"/>
    </location>
</feature>
<keyword evidence="3" id="KW-1185">Reference proteome</keyword>
<dbReference type="RefSeq" id="WP_013345949.1">
    <property type="nucleotide sequence ID" value="NC_014541.1"/>
</dbReference>
<gene>
    <name evidence="2" type="ordered locus">Fbal_2441</name>
</gene>
<evidence type="ECO:0000313" key="2">
    <source>
        <dbReference type="EMBL" id="ADN76643.1"/>
    </source>
</evidence>
<feature type="transmembrane region" description="Helical" evidence="1">
    <location>
        <begin position="42"/>
        <end position="60"/>
    </location>
</feature>
<dbReference type="OrthoDB" id="6101333at2"/>
<name>E1SMX4_FERBD</name>
<reference evidence="2 3" key="1">
    <citation type="journal article" date="2010" name="Stand. Genomic Sci.">
        <title>Complete genome sequence of Ferrimonas balearica type strain (PAT).</title>
        <authorList>
            <person name="Nolan M."/>
            <person name="Sikorski J."/>
            <person name="Davenport K."/>
            <person name="Lucas S."/>
            <person name="Glavina Del Rio T."/>
            <person name="Tice H."/>
            <person name="Cheng J."/>
            <person name="Goodwin L."/>
            <person name="Pitluck S."/>
            <person name="Liolios K."/>
            <person name="Ivanova N."/>
            <person name="Mavromatis K."/>
            <person name="Ovchinnikova G."/>
            <person name="Pati A."/>
            <person name="Chen A."/>
            <person name="Palaniappan K."/>
            <person name="Land M."/>
            <person name="Hauser L."/>
            <person name="Chang Y."/>
            <person name="Jeffries C."/>
            <person name="Tapia R."/>
            <person name="Brettin T."/>
            <person name="Detter J."/>
            <person name="Han C."/>
            <person name="Yasawong M."/>
            <person name="Rohde M."/>
            <person name="Tindall B."/>
            <person name="Goker M."/>
            <person name="Woyke T."/>
            <person name="Bristow J."/>
            <person name="Eisen J."/>
            <person name="Markowitz V."/>
            <person name="Hugenholtz P."/>
            <person name="Kyrpides N."/>
            <person name="Klenk H."/>
            <person name="Lapidus A."/>
        </authorList>
    </citation>
    <scope>NUCLEOTIDE SEQUENCE [LARGE SCALE GENOMIC DNA]</scope>
    <source>
        <strain evidence="3">DSM 9799 / CCM 4581 / KCTC 23876 / PAT</strain>
    </source>
</reference>
<dbReference type="HOGENOM" id="CLU_1281959_0_0_6"/>
<dbReference type="AlphaFoldDB" id="E1SMX4"/>
<dbReference type="KEGG" id="fbl:Fbal_2441"/>
<accession>E1SMX4</accession>
<dbReference type="GeneID" id="67182653"/>
<protein>
    <submittedName>
        <fullName evidence="2">Uncharacterized protein</fullName>
    </submittedName>
</protein>
<proteinExistence type="predicted"/>
<sequence>MIIWRGLGWLVPVIAIGVMLLMQLALDGLFGKGTYQGEGWSLWLSVFLIALVVGFFGVAANHREGEGPHPPQHALFFIPIQYWALLIPLLVGLGSYFEGEREDKMAAYLAEPRVEDIYLMDLSSAFDLEDPAFPYGALKVVAVNSKGIKVVVSEYQFDQRAGIRNALSEQNAESGFSEDTTFHFGFDEMEALVADDVVFDIQRF</sequence>